<proteinExistence type="predicted"/>
<name>A0ACC0PQ43_RHOML</name>
<gene>
    <name evidence="1" type="ORF">RHMOL_Rhmol02G0097100</name>
</gene>
<accession>A0ACC0PQ43</accession>
<evidence type="ECO:0000313" key="1">
    <source>
        <dbReference type="EMBL" id="KAI8567137.1"/>
    </source>
</evidence>
<sequence length="194" mass="22051">MAYFLPSPRLCNFFLLLFFCCCFFTLLINPTSSHPTQPTSEVVESVCENTTNYAFCVDALYSDPRMPTIHDPYNLTYISFTSASVNASDARRYMQTLLKSSSSRSEYSKLLRRCEQLYGEAEVTLGQAFNDMNSEDYFDLGSYAADAARNARDCQAAFRGRASDSRLSRMNRDFRRLAEICIVVSNLCYTYTPA</sequence>
<comment type="caution">
    <text evidence="1">The sequence shown here is derived from an EMBL/GenBank/DDBJ whole genome shotgun (WGS) entry which is preliminary data.</text>
</comment>
<protein>
    <submittedName>
        <fullName evidence="1">Uncharacterized protein</fullName>
    </submittedName>
</protein>
<dbReference type="Proteomes" id="UP001062846">
    <property type="component" value="Chromosome 2"/>
</dbReference>
<organism evidence="1 2">
    <name type="scientific">Rhododendron molle</name>
    <name type="common">Chinese azalea</name>
    <name type="synonym">Azalea mollis</name>
    <dbReference type="NCBI Taxonomy" id="49168"/>
    <lineage>
        <taxon>Eukaryota</taxon>
        <taxon>Viridiplantae</taxon>
        <taxon>Streptophyta</taxon>
        <taxon>Embryophyta</taxon>
        <taxon>Tracheophyta</taxon>
        <taxon>Spermatophyta</taxon>
        <taxon>Magnoliopsida</taxon>
        <taxon>eudicotyledons</taxon>
        <taxon>Gunneridae</taxon>
        <taxon>Pentapetalae</taxon>
        <taxon>asterids</taxon>
        <taxon>Ericales</taxon>
        <taxon>Ericaceae</taxon>
        <taxon>Ericoideae</taxon>
        <taxon>Rhodoreae</taxon>
        <taxon>Rhododendron</taxon>
    </lineage>
</organism>
<keyword evidence="2" id="KW-1185">Reference proteome</keyword>
<evidence type="ECO:0000313" key="2">
    <source>
        <dbReference type="Proteomes" id="UP001062846"/>
    </source>
</evidence>
<dbReference type="EMBL" id="CM046389">
    <property type="protein sequence ID" value="KAI8567137.1"/>
    <property type="molecule type" value="Genomic_DNA"/>
</dbReference>
<reference evidence="1" key="1">
    <citation type="submission" date="2022-02" db="EMBL/GenBank/DDBJ databases">
        <title>Plant Genome Project.</title>
        <authorList>
            <person name="Zhang R.-G."/>
        </authorList>
    </citation>
    <scope>NUCLEOTIDE SEQUENCE</scope>
    <source>
        <strain evidence="1">AT1</strain>
    </source>
</reference>